<dbReference type="InterPro" id="IPR001650">
    <property type="entry name" value="Helicase_C-like"/>
</dbReference>
<dbReference type="KEGG" id="abo:ABO_1449"/>
<dbReference type="SMART" id="SM00487">
    <property type="entry name" value="DEXDc"/>
    <property type="match status" value="1"/>
</dbReference>
<dbReference type="NCBIfam" id="TIGR01970">
    <property type="entry name" value="DEAH_box_HrpB"/>
    <property type="match status" value="1"/>
</dbReference>
<dbReference type="Pfam" id="PF00271">
    <property type="entry name" value="Helicase_C"/>
    <property type="match status" value="1"/>
</dbReference>
<dbReference type="InterPro" id="IPR014001">
    <property type="entry name" value="Helicase_ATP-bd"/>
</dbReference>
<feature type="domain" description="Helicase C-terminal" evidence="7">
    <location>
        <begin position="204"/>
        <end position="365"/>
    </location>
</feature>
<keyword evidence="1" id="KW-0547">Nucleotide-binding</keyword>
<dbReference type="EMBL" id="AM286690">
    <property type="protein sequence ID" value="CAL16897.1"/>
    <property type="molecule type" value="Genomic_DNA"/>
</dbReference>
<evidence type="ECO:0000313" key="9">
    <source>
        <dbReference type="Proteomes" id="UP000008871"/>
    </source>
</evidence>
<dbReference type="Pfam" id="PF04408">
    <property type="entry name" value="WHD_HA2"/>
    <property type="match status" value="1"/>
</dbReference>
<evidence type="ECO:0000313" key="8">
    <source>
        <dbReference type="EMBL" id="CAL16897.1"/>
    </source>
</evidence>
<evidence type="ECO:0000256" key="5">
    <source>
        <dbReference type="SAM" id="MobiDB-lite"/>
    </source>
</evidence>
<dbReference type="PANTHER" id="PTHR43519:SF1">
    <property type="entry name" value="ATP-DEPENDENT RNA HELICASE HRPB"/>
    <property type="match status" value="1"/>
</dbReference>
<proteinExistence type="predicted"/>
<evidence type="ECO:0000259" key="7">
    <source>
        <dbReference type="PROSITE" id="PS51194"/>
    </source>
</evidence>
<dbReference type="GO" id="GO:0016787">
    <property type="term" value="F:hydrolase activity"/>
    <property type="evidence" value="ECO:0007669"/>
    <property type="project" value="UniProtKB-KW"/>
</dbReference>
<name>Q0VPK1_ALCBS</name>
<evidence type="ECO:0000256" key="3">
    <source>
        <dbReference type="ARBA" id="ARBA00022806"/>
    </source>
</evidence>
<dbReference type="SMART" id="SM00490">
    <property type="entry name" value="HELICc"/>
    <property type="match status" value="1"/>
</dbReference>
<dbReference type="Proteomes" id="UP000008871">
    <property type="component" value="Chromosome"/>
</dbReference>
<feature type="domain" description="Helicase ATP-binding" evidence="6">
    <location>
        <begin position="15"/>
        <end position="162"/>
    </location>
</feature>
<dbReference type="Gene3D" id="1.20.120.1080">
    <property type="match status" value="1"/>
</dbReference>
<dbReference type="PROSITE" id="PS51194">
    <property type="entry name" value="HELICASE_CTER"/>
    <property type="match status" value="1"/>
</dbReference>
<dbReference type="InterPro" id="IPR027417">
    <property type="entry name" value="P-loop_NTPase"/>
</dbReference>
<dbReference type="InterPro" id="IPR010225">
    <property type="entry name" value="HrpB"/>
</dbReference>
<dbReference type="InterPro" id="IPR013689">
    <property type="entry name" value="RNA_helicase_ATP-dep_HrpB_C"/>
</dbReference>
<evidence type="ECO:0000259" key="6">
    <source>
        <dbReference type="PROSITE" id="PS51192"/>
    </source>
</evidence>
<dbReference type="HOGENOM" id="CLU_001832_5_6_6"/>
<dbReference type="GO" id="GO:0003676">
    <property type="term" value="F:nucleic acid binding"/>
    <property type="evidence" value="ECO:0007669"/>
    <property type="project" value="InterPro"/>
</dbReference>
<dbReference type="GO" id="GO:0005524">
    <property type="term" value="F:ATP binding"/>
    <property type="evidence" value="ECO:0007669"/>
    <property type="project" value="UniProtKB-KW"/>
</dbReference>
<dbReference type="OrthoDB" id="9805617at2"/>
<dbReference type="FunFam" id="3.40.50.300:FF:002125">
    <property type="entry name" value="ATP-dependent helicase HrpB"/>
    <property type="match status" value="1"/>
</dbReference>
<dbReference type="CDD" id="cd18791">
    <property type="entry name" value="SF2_C_RHA"/>
    <property type="match status" value="1"/>
</dbReference>
<dbReference type="InterPro" id="IPR007502">
    <property type="entry name" value="Helicase-assoc_dom"/>
</dbReference>
<organism evidence="8 9">
    <name type="scientific">Alcanivorax borkumensis (strain ATCC 700651 / DSM 11573 / NCIMB 13689 / SK2)</name>
    <dbReference type="NCBI Taxonomy" id="393595"/>
    <lineage>
        <taxon>Bacteria</taxon>
        <taxon>Pseudomonadati</taxon>
        <taxon>Pseudomonadota</taxon>
        <taxon>Gammaproteobacteria</taxon>
        <taxon>Oceanospirillales</taxon>
        <taxon>Alcanivoracaceae</taxon>
        <taxon>Alcanivorax</taxon>
    </lineage>
</organism>
<dbReference type="PROSITE" id="PS51192">
    <property type="entry name" value="HELICASE_ATP_BIND_1"/>
    <property type="match status" value="1"/>
</dbReference>
<dbReference type="SUPFAM" id="SSF52540">
    <property type="entry name" value="P-loop containing nucleoside triphosphate hydrolases"/>
    <property type="match status" value="1"/>
</dbReference>
<dbReference type="Gene3D" id="3.40.50.300">
    <property type="entry name" value="P-loop containing nucleotide triphosphate hydrolases"/>
    <property type="match status" value="2"/>
</dbReference>
<sequence>MARVFPVDNAIEPLLKALKRYNRTILEAPPGAGKSTRVPLALLDSEWGANGKILMLEPRRVAARSVATFMASQRGEPVGRSVGYRTRTDTQVSAHTRLEVVTEGILTRMLLKDPELPGVSLVIFDEFHERSLNADLGLALMLETCEAFRLDLGLLVMSATLDCGPLEHLLGAPVIRSEGQSYPVTVSYVPVSAREDWRDHCAEQVMALVDTAGVMLVFLPGQGDIRRVASQLNQCGCTTPVTSLYGGLPLDKQQQVLALAATEPRLIVLTTNVAETSLTIEGVTHVIDSGFAREPVYDPARHRSRLVTRRISEANARQRSGRAGRLGPGHSVRLWGKSEVLARYQLPEIQRVGLDRLVLDLARWGSREPQQMPWLDAPPQAAWNSAVQRLQSAGALDENGSLTSRGEAIAQLPVDPSLASLLIVAGEAGLAESAAQLVALLSERDILPGEGVDLRRRLEALENQPQRFGAVLAEARRLKINNGHSEQRWRDAMGTLLASVYPLQISRRRSGGRGRYQMADGPGLFLHDSDSLQGTEWLLVMDTDGQPKDARIRLAWPLTEDEVEAAQEQHGVWREQVGWDAERQRVSGRRERMLGNLVLQSQTLTSLDSEQRITGLLAGIRQLGLAVLPWDESWRQWQARVVRLACVQPDGHWPDVSEAGLLSDLEQWLAPYLAGMRSVVDLKKLPLGVALSSLLTLEQQRQLKQDMPESVVIPTGRSVRLDYTGEQVVLAAKLQELFGLKTLPALAGGALSITVHLLTPAGRPAAITDNLARFWAENYAAVRKDLRGRYPKHPWPENPLDAQATGLTKRRLGQ</sequence>
<dbReference type="Pfam" id="PF24473">
    <property type="entry name" value="CON_HrpB"/>
    <property type="match status" value="1"/>
</dbReference>
<dbReference type="PANTHER" id="PTHR43519">
    <property type="entry name" value="ATP-DEPENDENT RNA HELICASE HRPB"/>
    <property type="match status" value="1"/>
</dbReference>
<gene>
    <name evidence="8" type="primary">hrpB</name>
    <name evidence="8" type="ordered locus">ABO_1449</name>
</gene>
<dbReference type="SMR" id="Q0VPK1"/>
<dbReference type="RefSeq" id="WP_011588730.1">
    <property type="nucleotide sequence ID" value="NC_008260.1"/>
</dbReference>
<dbReference type="Pfam" id="PF08482">
    <property type="entry name" value="HrpB_C"/>
    <property type="match status" value="1"/>
</dbReference>
<dbReference type="InterPro" id="IPR011545">
    <property type="entry name" value="DEAD/DEAH_box_helicase_dom"/>
</dbReference>
<dbReference type="InterPro" id="IPR048333">
    <property type="entry name" value="HA2_WH"/>
</dbReference>
<accession>Q0VPK1</accession>
<dbReference type="SMART" id="SM00847">
    <property type="entry name" value="HA2"/>
    <property type="match status" value="1"/>
</dbReference>
<evidence type="ECO:0000256" key="1">
    <source>
        <dbReference type="ARBA" id="ARBA00022741"/>
    </source>
</evidence>
<dbReference type="InterPro" id="IPR049614">
    <property type="entry name" value="HrpB_DEXH"/>
</dbReference>
<dbReference type="PIRSF" id="PIRSF005496">
    <property type="entry name" value="ATP_hel_hrpB"/>
    <property type="match status" value="1"/>
</dbReference>
<dbReference type="CDD" id="cd17990">
    <property type="entry name" value="DEXHc_HrpB"/>
    <property type="match status" value="1"/>
</dbReference>
<dbReference type="Pfam" id="PF00270">
    <property type="entry name" value="DEAD"/>
    <property type="match status" value="1"/>
</dbReference>
<dbReference type="InterPro" id="IPR056329">
    <property type="entry name" value="CON_HrpB"/>
</dbReference>
<keyword evidence="2" id="KW-0378">Hydrolase</keyword>
<evidence type="ECO:0000256" key="4">
    <source>
        <dbReference type="ARBA" id="ARBA00022840"/>
    </source>
</evidence>
<dbReference type="GO" id="GO:0004386">
    <property type="term" value="F:helicase activity"/>
    <property type="evidence" value="ECO:0007669"/>
    <property type="project" value="UniProtKB-KW"/>
</dbReference>
<reference evidence="8 9" key="1">
    <citation type="journal article" date="2006" name="Nat. Biotechnol.">
        <title>Genome sequence of the ubiquitous hydrocarbon-degrading marine bacterium Alcanivorax borkumensis.</title>
        <authorList>
            <person name="Schneiker S."/>
            <person name="Martins dos Santos V.A.P."/>
            <person name="Bartels D."/>
            <person name="Bekel T."/>
            <person name="Brecht M."/>
            <person name="Buhrmester J."/>
            <person name="Chernikova T.N."/>
            <person name="Denaro R."/>
            <person name="Ferrer M."/>
            <person name="Gertler C."/>
            <person name="Goesmann A."/>
            <person name="Golyshina O.V."/>
            <person name="Kaminski F."/>
            <person name="Khachane A.N."/>
            <person name="Lang S."/>
            <person name="Linke B."/>
            <person name="McHardy A.C."/>
            <person name="Meyer F."/>
            <person name="Nechitaylo T."/>
            <person name="Puehler A."/>
            <person name="Regenhardt D."/>
            <person name="Rupp O."/>
            <person name="Sabirova J.S."/>
            <person name="Selbitschka W."/>
            <person name="Yakimov M.M."/>
            <person name="Timmis K.N."/>
            <person name="Vorhoelter F.-J."/>
            <person name="Weidner S."/>
            <person name="Kaiser O."/>
            <person name="Golyshin P.N."/>
        </authorList>
    </citation>
    <scope>NUCLEOTIDE SEQUENCE [LARGE SCALE GENOMIC DNA]</scope>
    <source>
        <strain evidence="9">ATCC 700651 / DSM 11573 / NCIMB 13689 / SK2</strain>
    </source>
</reference>
<dbReference type="AlphaFoldDB" id="Q0VPK1"/>
<dbReference type="STRING" id="393595.ABO_1449"/>
<keyword evidence="3" id="KW-0347">Helicase</keyword>
<protein>
    <submittedName>
        <fullName evidence="8">HrpB protein</fullName>
    </submittedName>
</protein>
<evidence type="ECO:0000256" key="2">
    <source>
        <dbReference type="ARBA" id="ARBA00022801"/>
    </source>
</evidence>
<feature type="region of interest" description="Disordered" evidence="5">
    <location>
        <begin position="791"/>
        <end position="814"/>
    </location>
</feature>
<keyword evidence="9" id="KW-1185">Reference proteome</keyword>
<keyword evidence="4" id="KW-0067">ATP-binding</keyword>
<dbReference type="eggNOG" id="COG1643">
    <property type="taxonomic scope" value="Bacteria"/>
</dbReference>